<evidence type="ECO:0000256" key="4">
    <source>
        <dbReference type="ARBA" id="ARBA00019989"/>
    </source>
</evidence>
<dbReference type="Pfam" id="PF03966">
    <property type="entry name" value="Trm112p"/>
    <property type="match status" value="1"/>
</dbReference>
<organism evidence="8 9">
    <name type="scientific">Ladona fulva</name>
    <name type="common">Scarce chaser dragonfly</name>
    <name type="synonym">Libellula fulva</name>
    <dbReference type="NCBI Taxonomy" id="123851"/>
    <lineage>
        <taxon>Eukaryota</taxon>
        <taxon>Metazoa</taxon>
        <taxon>Ecdysozoa</taxon>
        <taxon>Arthropoda</taxon>
        <taxon>Hexapoda</taxon>
        <taxon>Insecta</taxon>
        <taxon>Pterygota</taxon>
        <taxon>Palaeoptera</taxon>
        <taxon>Odonata</taxon>
        <taxon>Epiprocta</taxon>
        <taxon>Anisoptera</taxon>
        <taxon>Libelluloidea</taxon>
        <taxon>Libellulidae</taxon>
        <taxon>Ladona</taxon>
    </lineage>
</organism>
<dbReference type="PANTHER" id="PTHR12773">
    <property type="entry name" value="UPF0315 PROTEIN-RELATED"/>
    <property type="match status" value="1"/>
</dbReference>
<dbReference type="AlphaFoldDB" id="A0A8K0JXH2"/>
<evidence type="ECO:0000256" key="2">
    <source>
        <dbReference type="ARBA" id="ARBA00004642"/>
    </source>
</evidence>
<dbReference type="InterPro" id="IPR039127">
    <property type="entry name" value="Trm112"/>
</dbReference>
<evidence type="ECO:0000256" key="3">
    <source>
        <dbReference type="ARBA" id="ARBA00007980"/>
    </source>
</evidence>
<dbReference type="Gene3D" id="2.20.25.10">
    <property type="match status" value="1"/>
</dbReference>
<keyword evidence="5" id="KW-0963">Cytoplasm</keyword>
<dbReference type="PANTHER" id="PTHR12773:SF0">
    <property type="entry name" value="MULTIFUNCTIONAL METHYLTRANSFERASE SUBUNIT TRM112-LIKE PROTEIN"/>
    <property type="match status" value="1"/>
</dbReference>
<proteinExistence type="inferred from homology"/>
<comment type="similarity">
    <text evidence="3">Belongs to the TRM112 family.</text>
</comment>
<dbReference type="SUPFAM" id="SSF158997">
    <property type="entry name" value="Trm112p-like"/>
    <property type="match status" value="1"/>
</dbReference>
<dbReference type="Proteomes" id="UP000792457">
    <property type="component" value="Unassembled WGS sequence"/>
</dbReference>
<dbReference type="CDD" id="cd21089">
    <property type="entry name" value="Trm112-like"/>
    <property type="match status" value="1"/>
</dbReference>
<keyword evidence="6" id="KW-0539">Nucleus</keyword>
<reference evidence="8" key="1">
    <citation type="submission" date="2013-04" db="EMBL/GenBank/DDBJ databases">
        <authorList>
            <person name="Qu J."/>
            <person name="Murali S.C."/>
            <person name="Bandaranaike D."/>
            <person name="Bellair M."/>
            <person name="Blankenburg K."/>
            <person name="Chao H."/>
            <person name="Dinh H."/>
            <person name="Doddapaneni H."/>
            <person name="Downs B."/>
            <person name="Dugan-Rocha S."/>
            <person name="Elkadiri S."/>
            <person name="Gnanaolivu R.D."/>
            <person name="Hernandez B."/>
            <person name="Javaid M."/>
            <person name="Jayaseelan J.C."/>
            <person name="Lee S."/>
            <person name="Li M."/>
            <person name="Ming W."/>
            <person name="Munidasa M."/>
            <person name="Muniz J."/>
            <person name="Nguyen L."/>
            <person name="Ongeri F."/>
            <person name="Osuji N."/>
            <person name="Pu L.-L."/>
            <person name="Puazo M."/>
            <person name="Qu C."/>
            <person name="Quiroz J."/>
            <person name="Raj R."/>
            <person name="Weissenberger G."/>
            <person name="Xin Y."/>
            <person name="Zou X."/>
            <person name="Han Y."/>
            <person name="Richards S."/>
            <person name="Worley K."/>
            <person name="Muzny D."/>
            <person name="Gibbs R."/>
        </authorList>
    </citation>
    <scope>NUCLEOTIDE SEQUENCE</scope>
    <source>
        <strain evidence="8">Sampled in the wild</strain>
    </source>
</reference>
<dbReference type="GO" id="GO:0030488">
    <property type="term" value="P:tRNA methylation"/>
    <property type="evidence" value="ECO:0007669"/>
    <property type="project" value="TreeGrafter"/>
</dbReference>
<reference evidence="8" key="2">
    <citation type="submission" date="2017-10" db="EMBL/GenBank/DDBJ databases">
        <title>Ladona fulva Genome sequencing and assembly.</title>
        <authorList>
            <person name="Murali S."/>
            <person name="Richards S."/>
            <person name="Bandaranaike D."/>
            <person name="Bellair M."/>
            <person name="Blankenburg K."/>
            <person name="Chao H."/>
            <person name="Dinh H."/>
            <person name="Doddapaneni H."/>
            <person name="Dugan-Rocha S."/>
            <person name="Elkadiri S."/>
            <person name="Gnanaolivu R."/>
            <person name="Hernandez B."/>
            <person name="Skinner E."/>
            <person name="Javaid M."/>
            <person name="Lee S."/>
            <person name="Li M."/>
            <person name="Ming W."/>
            <person name="Munidasa M."/>
            <person name="Muniz J."/>
            <person name="Nguyen L."/>
            <person name="Hughes D."/>
            <person name="Osuji N."/>
            <person name="Pu L.-L."/>
            <person name="Puazo M."/>
            <person name="Qu C."/>
            <person name="Quiroz J."/>
            <person name="Raj R."/>
            <person name="Weissenberger G."/>
            <person name="Xin Y."/>
            <person name="Zou X."/>
            <person name="Han Y."/>
            <person name="Worley K."/>
            <person name="Muzny D."/>
            <person name="Gibbs R."/>
        </authorList>
    </citation>
    <scope>NUCLEOTIDE SEQUENCE</scope>
    <source>
        <strain evidence="8">Sampled in the wild</strain>
    </source>
</reference>
<dbReference type="GO" id="GO:0048471">
    <property type="term" value="C:perinuclear region of cytoplasm"/>
    <property type="evidence" value="ECO:0007669"/>
    <property type="project" value="UniProtKB-SubCell"/>
</dbReference>
<evidence type="ECO:0000256" key="6">
    <source>
        <dbReference type="ARBA" id="ARBA00023242"/>
    </source>
</evidence>
<name>A0A8K0JXH2_LADFU</name>
<evidence type="ECO:0000256" key="7">
    <source>
        <dbReference type="ARBA" id="ARBA00030516"/>
    </source>
</evidence>
<accession>A0A8K0JXH2</accession>
<dbReference type="OrthoDB" id="2187549at2759"/>
<evidence type="ECO:0000313" key="9">
    <source>
        <dbReference type="Proteomes" id="UP000792457"/>
    </source>
</evidence>
<comment type="subcellular location">
    <subcellularLocation>
        <location evidence="1">Cytoplasm</location>
        <location evidence="1">Perinuclear region</location>
    </subcellularLocation>
    <subcellularLocation>
        <location evidence="2">Nucleus</location>
        <location evidence="2">Nucleoplasm</location>
    </subcellularLocation>
</comment>
<sequence>MKLLTHNMLTSKCLKGVNVGYPLGILAKDVKVSEVDFNPEFVSRIIPKLDWNVLWNAADSIGHSGELPKAVISDYENNQEFLKKAHHVLMEVEVINGELICPESGRKFPISDGIPNMLLNEDEV</sequence>
<evidence type="ECO:0000313" key="8">
    <source>
        <dbReference type="EMBL" id="KAG8223620.1"/>
    </source>
</evidence>
<dbReference type="EMBL" id="KZ308168">
    <property type="protein sequence ID" value="KAG8223620.1"/>
    <property type="molecule type" value="Genomic_DNA"/>
</dbReference>
<gene>
    <name evidence="8" type="ORF">J437_LFUL003488</name>
</gene>
<evidence type="ECO:0000256" key="1">
    <source>
        <dbReference type="ARBA" id="ARBA00004556"/>
    </source>
</evidence>
<dbReference type="InterPro" id="IPR005651">
    <property type="entry name" value="Trm112-like"/>
</dbReference>
<dbReference type="GO" id="GO:0005654">
    <property type="term" value="C:nucleoplasm"/>
    <property type="evidence" value="ECO:0007669"/>
    <property type="project" value="UniProtKB-SubCell"/>
</dbReference>
<protein>
    <recommendedName>
        <fullName evidence="4">Multifunctional methyltransferase subunit TRM112-like protein</fullName>
    </recommendedName>
    <alternativeName>
        <fullName evidence="7">tRNA methyltransferase 112 homolog</fullName>
    </alternativeName>
</protein>
<keyword evidence="9" id="KW-1185">Reference proteome</keyword>
<dbReference type="FunFam" id="2.20.25.10:FF:000015">
    <property type="entry name" value="Multifunctional methyltransferase subunit TRM112-like protein"/>
    <property type="match status" value="1"/>
</dbReference>
<dbReference type="GO" id="GO:0070476">
    <property type="term" value="P:rRNA (guanine-N7)-methylation"/>
    <property type="evidence" value="ECO:0007669"/>
    <property type="project" value="TreeGrafter"/>
</dbReference>
<dbReference type="GO" id="GO:0046982">
    <property type="term" value="F:protein heterodimerization activity"/>
    <property type="evidence" value="ECO:0007669"/>
    <property type="project" value="InterPro"/>
</dbReference>
<comment type="caution">
    <text evidence="8">The sequence shown here is derived from an EMBL/GenBank/DDBJ whole genome shotgun (WGS) entry which is preliminary data.</text>
</comment>
<evidence type="ECO:0000256" key="5">
    <source>
        <dbReference type="ARBA" id="ARBA00022490"/>
    </source>
</evidence>